<feature type="non-terminal residue" evidence="2">
    <location>
        <position position="1"/>
    </location>
</feature>
<feature type="compositionally biased region" description="Polar residues" evidence="1">
    <location>
        <begin position="73"/>
        <end position="86"/>
    </location>
</feature>
<comment type="caution">
    <text evidence="2">The sequence shown here is derived from an EMBL/GenBank/DDBJ whole genome shotgun (WGS) entry which is preliminary data.</text>
</comment>
<gene>
    <name evidence="2" type="ORF">Tci_688869</name>
</gene>
<dbReference type="EMBL" id="BKCJ010566989">
    <property type="protein sequence ID" value="GFB16898.1"/>
    <property type="molecule type" value="Genomic_DNA"/>
</dbReference>
<protein>
    <submittedName>
        <fullName evidence="2">Uncharacterized protein</fullName>
    </submittedName>
</protein>
<accession>A0A699L1S7</accession>
<dbReference type="AlphaFoldDB" id="A0A699L1S7"/>
<name>A0A699L1S7_TANCI</name>
<evidence type="ECO:0000256" key="1">
    <source>
        <dbReference type="SAM" id="MobiDB-lite"/>
    </source>
</evidence>
<feature type="region of interest" description="Disordered" evidence="1">
    <location>
        <begin position="72"/>
        <end position="92"/>
    </location>
</feature>
<evidence type="ECO:0000313" key="2">
    <source>
        <dbReference type="EMBL" id="GFB16898.1"/>
    </source>
</evidence>
<sequence length="163" mass="19084">KKRPRDSSYHKEKMLMYKQQEVGIQINNGPIFDKEPLEQVHINNEYNVFAMENGNPKQHEYINNTYMMEKCDSNTTQNSSDMSNNEGKADQDEQKFQKVCALLASLIEQMKCEIYENKKINKSLESSNKEMKKANTSLNSKLMRYKEYNYVKEANIEIAKAYG</sequence>
<reference evidence="2" key="1">
    <citation type="journal article" date="2019" name="Sci. Rep.">
        <title>Draft genome of Tanacetum cinerariifolium, the natural source of mosquito coil.</title>
        <authorList>
            <person name="Yamashiro T."/>
            <person name="Shiraishi A."/>
            <person name="Satake H."/>
            <person name="Nakayama K."/>
        </authorList>
    </citation>
    <scope>NUCLEOTIDE SEQUENCE</scope>
</reference>
<organism evidence="2">
    <name type="scientific">Tanacetum cinerariifolium</name>
    <name type="common">Dalmatian daisy</name>
    <name type="synonym">Chrysanthemum cinerariifolium</name>
    <dbReference type="NCBI Taxonomy" id="118510"/>
    <lineage>
        <taxon>Eukaryota</taxon>
        <taxon>Viridiplantae</taxon>
        <taxon>Streptophyta</taxon>
        <taxon>Embryophyta</taxon>
        <taxon>Tracheophyta</taxon>
        <taxon>Spermatophyta</taxon>
        <taxon>Magnoliopsida</taxon>
        <taxon>eudicotyledons</taxon>
        <taxon>Gunneridae</taxon>
        <taxon>Pentapetalae</taxon>
        <taxon>asterids</taxon>
        <taxon>campanulids</taxon>
        <taxon>Asterales</taxon>
        <taxon>Asteraceae</taxon>
        <taxon>Asteroideae</taxon>
        <taxon>Anthemideae</taxon>
        <taxon>Anthemidinae</taxon>
        <taxon>Tanacetum</taxon>
    </lineage>
</organism>
<proteinExistence type="predicted"/>